<dbReference type="GO" id="GO:0032300">
    <property type="term" value="C:mismatch repair complex"/>
    <property type="evidence" value="ECO:0007669"/>
    <property type="project" value="InterPro"/>
</dbReference>
<reference evidence="2" key="1">
    <citation type="journal article" date="2014" name="Front. Microbiol.">
        <title>High frequency of phylogenetically diverse reductive dehalogenase-homologous genes in deep subseafloor sedimentary metagenomes.</title>
        <authorList>
            <person name="Kawai M."/>
            <person name="Futagami T."/>
            <person name="Toyoda A."/>
            <person name="Takaki Y."/>
            <person name="Nishi S."/>
            <person name="Hori S."/>
            <person name="Arai W."/>
            <person name="Tsubouchi T."/>
            <person name="Morono Y."/>
            <person name="Uchiyama I."/>
            <person name="Ito T."/>
            <person name="Fujiyama A."/>
            <person name="Inagaki F."/>
            <person name="Takami H."/>
        </authorList>
    </citation>
    <scope>NUCLEOTIDE SEQUENCE</scope>
    <source>
        <strain evidence="2">Expedition CK06-06</strain>
    </source>
</reference>
<dbReference type="GO" id="GO:0016887">
    <property type="term" value="F:ATP hydrolysis activity"/>
    <property type="evidence" value="ECO:0007669"/>
    <property type="project" value="InterPro"/>
</dbReference>
<dbReference type="Gene3D" id="3.30.1370.100">
    <property type="entry name" value="MutL, C-terminal domain, regulatory subdomain"/>
    <property type="match status" value="1"/>
</dbReference>
<proteinExistence type="predicted"/>
<evidence type="ECO:0000259" key="1">
    <source>
        <dbReference type="SMART" id="SM00853"/>
    </source>
</evidence>
<dbReference type="AlphaFoldDB" id="X0TV21"/>
<dbReference type="InterPro" id="IPR014790">
    <property type="entry name" value="MutL_C"/>
</dbReference>
<accession>X0TV21</accession>
<dbReference type="InterPro" id="IPR042121">
    <property type="entry name" value="MutL_C_regsub"/>
</dbReference>
<dbReference type="Pfam" id="PF08676">
    <property type="entry name" value="MutL_C"/>
    <property type="match status" value="1"/>
</dbReference>
<name>X0TV21_9ZZZZ</name>
<dbReference type="SMART" id="SM00853">
    <property type="entry name" value="MutL_C"/>
    <property type="match status" value="1"/>
</dbReference>
<sequence>PARLPPLRVLGQMAQTYIIAEGPEGMYLVDQHAAHERVLYERLMAERAKMAVASQALLEPLTIELPFQPGIAGGESLEFLNHLGFDIEPFGGDTYLVRAVPAMLAKGDIGQAIVEIVDELTEGGTVELGKERALISLVCHSAVRAGQTLSMEEMRDLIRQLEETAMPRTCPHGRPTMVHLSAEQLAREFGRR</sequence>
<feature type="non-terminal residue" evidence="2">
    <location>
        <position position="1"/>
    </location>
</feature>
<dbReference type="EMBL" id="BARS01016900">
    <property type="protein sequence ID" value="GAF91992.1"/>
    <property type="molecule type" value="Genomic_DNA"/>
</dbReference>
<comment type="caution">
    <text evidence="2">The sequence shown here is derived from an EMBL/GenBank/DDBJ whole genome shotgun (WGS) entry which is preliminary data.</text>
</comment>
<feature type="domain" description="MutL C-terminal dimerisation" evidence="1">
    <location>
        <begin position="9"/>
        <end position="149"/>
    </location>
</feature>
<dbReference type="GO" id="GO:0140664">
    <property type="term" value="F:ATP-dependent DNA damage sensor activity"/>
    <property type="evidence" value="ECO:0007669"/>
    <property type="project" value="InterPro"/>
</dbReference>
<gene>
    <name evidence="2" type="ORF">S01H1_27719</name>
</gene>
<dbReference type="GO" id="GO:0005524">
    <property type="term" value="F:ATP binding"/>
    <property type="evidence" value="ECO:0007669"/>
    <property type="project" value="InterPro"/>
</dbReference>
<dbReference type="InterPro" id="IPR037198">
    <property type="entry name" value="MutL_C_sf"/>
</dbReference>
<dbReference type="InterPro" id="IPR038973">
    <property type="entry name" value="MutL/Mlh/Pms-like"/>
</dbReference>
<dbReference type="GO" id="GO:0006298">
    <property type="term" value="P:mismatch repair"/>
    <property type="evidence" value="ECO:0007669"/>
    <property type="project" value="InterPro"/>
</dbReference>
<dbReference type="PANTHER" id="PTHR10073:SF12">
    <property type="entry name" value="DNA MISMATCH REPAIR PROTEIN MLH1"/>
    <property type="match status" value="1"/>
</dbReference>
<dbReference type="SUPFAM" id="SSF118116">
    <property type="entry name" value="DNA mismatch repair protein MutL"/>
    <property type="match status" value="1"/>
</dbReference>
<evidence type="ECO:0000313" key="2">
    <source>
        <dbReference type="EMBL" id="GAF91992.1"/>
    </source>
</evidence>
<organism evidence="2">
    <name type="scientific">marine sediment metagenome</name>
    <dbReference type="NCBI Taxonomy" id="412755"/>
    <lineage>
        <taxon>unclassified sequences</taxon>
        <taxon>metagenomes</taxon>
        <taxon>ecological metagenomes</taxon>
    </lineage>
</organism>
<protein>
    <recommendedName>
        <fullName evidence="1">MutL C-terminal dimerisation domain-containing protein</fullName>
    </recommendedName>
</protein>
<dbReference type="PANTHER" id="PTHR10073">
    <property type="entry name" value="DNA MISMATCH REPAIR PROTEIN MLH, PMS, MUTL"/>
    <property type="match status" value="1"/>
</dbReference>
<dbReference type="Gene3D" id="3.30.1540.20">
    <property type="entry name" value="MutL, C-terminal domain, dimerisation subdomain"/>
    <property type="match status" value="1"/>
</dbReference>
<dbReference type="InterPro" id="IPR042120">
    <property type="entry name" value="MutL_C_dimsub"/>
</dbReference>